<feature type="binding site" evidence="14">
    <location>
        <begin position="32"/>
        <end position="36"/>
    </location>
    <ligand>
        <name>NAD(+)</name>
        <dbReference type="ChEBI" id="CHEBI:57540"/>
    </ligand>
</feature>
<dbReference type="SUPFAM" id="SSF50249">
    <property type="entry name" value="Nucleic acid-binding proteins"/>
    <property type="match status" value="1"/>
</dbReference>
<feature type="binding site" evidence="14">
    <location>
        <position position="315"/>
    </location>
    <ligand>
        <name>NAD(+)</name>
        <dbReference type="ChEBI" id="CHEBI:57540"/>
    </ligand>
</feature>
<dbReference type="Pfam" id="PF03119">
    <property type="entry name" value="DNA_ligase_ZBD"/>
    <property type="match status" value="1"/>
</dbReference>
<evidence type="ECO:0000256" key="7">
    <source>
        <dbReference type="ARBA" id="ARBA00022763"/>
    </source>
</evidence>
<dbReference type="AlphaFoldDB" id="A0A841G560"/>
<comment type="similarity">
    <text evidence="13 14">Belongs to the NAD-dependent DNA ligase family. LigA subfamily.</text>
</comment>
<dbReference type="PIRSF" id="PIRSF001604">
    <property type="entry name" value="LigA"/>
    <property type="match status" value="1"/>
</dbReference>
<keyword evidence="18" id="KW-1185">Reference proteome</keyword>
<evidence type="ECO:0000313" key="17">
    <source>
        <dbReference type="EMBL" id="MBB6054264.1"/>
    </source>
</evidence>
<name>A0A841G560_9GAMM</name>
<reference evidence="17 18" key="1">
    <citation type="submission" date="2020-08" db="EMBL/GenBank/DDBJ databases">
        <title>Genomic Encyclopedia of Type Strains, Phase IV (KMG-IV): sequencing the most valuable type-strain genomes for metagenomic binning, comparative biology and taxonomic classification.</title>
        <authorList>
            <person name="Goeker M."/>
        </authorList>
    </citation>
    <scope>NUCLEOTIDE SEQUENCE [LARGE SCALE GENOMIC DNA]</scope>
    <source>
        <strain evidence="17 18">DSM 22975</strain>
    </source>
</reference>
<dbReference type="FunFam" id="1.10.150.20:FF:000006">
    <property type="entry name" value="DNA ligase"/>
    <property type="match status" value="1"/>
</dbReference>
<dbReference type="Pfam" id="PF03120">
    <property type="entry name" value="OB_DNA_ligase"/>
    <property type="match status" value="1"/>
</dbReference>
<dbReference type="InterPro" id="IPR004149">
    <property type="entry name" value="Znf_DNAligase_C4"/>
</dbReference>
<feature type="active site" description="N6-AMP-lysine intermediate" evidence="14">
    <location>
        <position position="115"/>
    </location>
</feature>
<proteinExistence type="inferred from homology"/>
<dbReference type="Pfam" id="PF00533">
    <property type="entry name" value="BRCT"/>
    <property type="match status" value="1"/>
</dbReference>
<dbReference type="Pfam" id="PF14520">
    <property type="entry name" value="HHH_5"/>
    <property type="match status" value="1"/>
</dbReference>
<dbReference type="InterPro" id="IPR013839">
    <property type="entry name" value="DNAligase_adenylation"/>
</dbReference>
<evidence type="ECO:0000256" key="1">
    <source>
        <dbReference type="ARBA" id="ARBA00004067"/>
    </source>
</evidence>
<evidence type="ECO:0000256" key="8">
    <source>
        <dbReference type="ARBA" id="ARBA00022833"/>
    </source>
</evidence>
<feature type="binding site" evidence="14">
    <location>
        <position position="173"/>
    </location>
    <ligand>
        <name>NAD(+)</name>
        <dbReference type="ChEBI" id="CHEBI:57540"/>
    </ligand>
</feature>
<dbReference type="SMART" id="SM00292">
    <property type="entry name" value="BRCT"/>
    <property type="match status" value="1"/>
</dbReference>
<dbReference type="Pfam" id="PF01653">
    <property type="entry name" value="DNA_ligase_aden"/>
    <property type="match status" value="1"/>
</dbReference>
<dbReference type="GO" id="GO:0006260">
    <property type="term" value="P:DNA replication"/>
    <property type="evidence" value="ECO:0007669"/>
    <property type="project" value="UniProtKB-KW"/>
</dbReference>
<evidence type="ECO:0000256" key="5">
    <source>
        <dbReference type="ARBA" id="ARBA00022705"/>
    </source>
</evidence>
<dbReference type="InterPro" id="IPR001357">
    <property type="entry name" value="BRCT_dom"/>
</dbReference>
<dbReference type="EC" id="6.5.1.2" evidence="2 14"/>
<dbReference type="InterPro" id="IPR012340">
    <property type="entry name" value="NA-bd_OB-fold"/>
</dbReference>
<dbReference type="Gene3D" id="3.30.470.30">
    <property type="entry name" value="DNA ligase/mRNA capping enzyme"/>
    <property type="match status" value="1"/>
</dbReference>
<dbReference type="GO" id="GO:0046872">
    <property type="term" value="F:metal ion binding"/>
    <property type="evidence" value="ECO:0007669"/>
    <property type="project" value="UniProtKB-KW"/>
</dbReference>
<evidence type="ECO:0000256" key="4">
    <source>
        <dbReference type="ARBA" id="ARBA00022598"/>
    </source>
</evidence>
<dbReference type="Pfam" id="PF12826">
    <property type="entry name" value="HHH_2"/>
    <property type="match status" value="1"/>
</dbReference>
<dbReference type="SUPFAM" id="SSF47781">
    <property type="entry name" value="RuvA domain 2-like"/>
    <property type="match status" value="1"/>
</dbReference>
<dbReference type="PROSITE" id="PS50172">
    <property type="entry name" value="BRCT"/>
    <property type="match status" value="1"/>
</dbReference>
<dbReference type="InterPro" id="IPR004150">
    <property type="entry name" value="NAD_DNA_ligase_OB"/>
</dbReference>
<dbReference type="SUPFAM" id="SSF52113">
    <property type="entry name" value="BRCT domain"/>
    <property type="match status" value="1"/>
</dbReference>
<dbReference type="InterPro" id="IPR003583">
    <property type="entry name" value="Hlx-hairpin-Hlx_DNA-bd_motif"/>
</dbReference>
<keyword evidence="14" id="KW-0464">Manganese</keyword>
<dbReference type="EMBL" id="JACHGR010000001">
    <property type="protein sequence ID" value="MBB6054264.1"/>
    <property type="molecule type" value="Genomic_DNA"/>
</dbReference>
<dbReference type="InterPro" id="IPR001679">
    <property type="entry name" value="DNA_ligase"/>
</dbReference>
<keyword evidence="5 14" id="KW-0235">DNA replication</keyword>
<keyword evidence="8 14" id="KW-0862">Zinc</keyword>
<comment type="function">
    <text evidence="1 14">DNA ligase that catalyzes the formation of phosphodiester linkages between 5'-phosphoryl and 3'-hydroxyl groups in double-stranded DNA using NAD as a coenzyme and as the energy source for the reaction. It is essential for DNA replication and repair of damaged DNA.</text>
</comment>
<organism evidence="17 18">
    <name type="scientific">Tolumonas osonensis</name>
    <dbReference type="NCBI Taxonomy" id="675874"/>
    <lineage>
        <taxon>Bacteria</taxon>
        <taxon>Pseudomonadati</taxon>
        <taxon>Pseudomonadota</taxon>
        <taxon>Gammaproteobacteria</taxon>
        <taxon>Aeromonadales</taxon>
        <taxon>Aeromonadaceae</taxon>
        <taxon>Tolumonas</taxon>
    </lineage>
</organism>
<dbReference type="FunFam" id="1.10.287.610:FF:000002">
    <property type="entry name" value="DNA ligase"/>
    <property type="match status" value="1"/>
</dbReference>
<evidence type="ECO:0000259" key="16">
    <source>
        <dbReference type="PROSITE" id="PS50172"/>
    </source>
</evidence>
<comment type="catalytic activity">
    <reaction evidence="12 14 15">
        <text>NAD(+) + (deoxyribonucleotide)n-3'-hydroxyl + 5'-phospho-(deoxyribonucleotide)m = (deoxyribonucleotide)n+m + AMP + beta-nicotinamide D-nucleotide.</text>
        <dbReference type="EC" id="6.5.1.2"/>
    </reaction>
</comment>
<dbReference type="FunFam" id="2.40.50.140:FF:000012">
    <property type="entry name" value="DNA ligase"/>
    <property type="match status" value="1"/>
</dbReference>
<evidence type="ECO:0000313" key="18">
    <source>
        <dbReference type="Proteomes" id="UP000585721"/>
    </source>
</evidence>
<dbReference type="GO" id="GO:0006281">
    <property type="term" value="P:DNA repair"/>
    <property type="evidence" value="ECO:0007669"/>
    <property type="project" value="UniProtKB-KW"/>
</dbReference>
<feature type="binding site" evidence="14">
    <location>
        <begin position="81"/>
        <end position="82"/>
    </location>
    <ligand>
        <name>NAD(+)</name>
        <dbReference type="ChEBI" id="CHEBI:57540"/>
    </ligand>
</feature>
<feature type="binding site" evidence="14">
    <location>
        <position position="291"/>
    </location>
    <ligand>
        <name>NAD(+)</name>
        <dbReference type="ChEBI" id="CHEBI:57540"/>
    </ligand>
</feature>
<dbReference type="InterPro" id="IPR041663">
    <property type="entry name" value="DisA/LigA_HHH"/>
</dbReference>
<comment type="caution">
    <text evidence="14">Lacks conserved residue(s) required for the propagation of feature annotation.</text>
</comment>
<dbReference type="Proteomes" id="UP000585721">
    <property type="component" value="Unassembled WGS sequence"/>
</dbReference>
<sequence length="686" mass="75444">MNEIQSRMRALQQLLERYDTEYYLYDEPSVPDAEYDRLMKELRALEAAHPQWRDANSPTQRVSGIALATFGTVHHEQPMLSLDNVFNADDLNAFGRRVQERLFTNEAVTFCCEPKLDGLAVSILYEQGELVRAATRGDGVTGEDITQNVRTIRVIPLRLGGEHVPARIEVRGEVFMPKAGFERWNKQALVKGDKVFANPRNAAAGSLRQLDPAITAQRPLAFYAYGIGVVDEETALPDSHYARMQYLKQFGLPVCDEIRQVVGMGGCQDYHDDILAKRDALPFEIDGVVFKVDAIAQQQQLGFVSRAPRWAVAHKFPAQEELTRLNDVEFQVGRTGAITPVARLEPVQVGGVTVSNATLHNADEIARLGVKIGDWVVVRRAGDVIPQIVNVVLDRRDTACREIDFPERCPVCDSQVERLPGEAVARCSGGLYCAAQRKEALKHFVSRRAMDVDGIGDKLIEQLVDHELVHTPADLFALTKAQLLGLERMGEKSADKLLIALQNARETTFARFLFALGIREVGETTAQTLAQHFADLPALQDASVETLLKVSDVGEVMAKHIYYFFRQEHNLEVIQRLLAPISEGGAGISWKPVEKVAADTLPLNGKTLVLTGTLSQLNRDAAKQALQTLGAKVAGSVSAKTDLVIAGEAAGSKLEKAQQLGIPVWGEDELVALLQDPAGVVLPSKS</sequence>
<keyword evidence="7 14" id="KW-0227">DNA damage</keyword>
<feature type="binding site" evidence="14">
    <location>
        <position position="433"/>
    </location>
    <ligand>
        <name>Zn(2+)</name>
        <dbReference type="ChEBI" id="CHEBI:29105"/>
    </ligand>
</feature>
<dbReference type="InterPro" id="IPR018239">
    <property type="entry name" value="DNA_ligase_AS"/>
</dbReference>
<evidence type="ECO:0000256" key="12">
    <source>
        <dbReference type="ARBA" id="ARBA00034005"/>
    </source>
</evidence>
<feature type="binding site" evidence="14">
    <location>
        <position position="409"/>
    </location>
    <ligand>
        <name>Zn(2+)</name>
        <dbReference type="ChEBI" id="CHEBI:29105"/>
    </ligand>
</feature>
<dbReference type="GO" id="GO:0003677">
    <property type="term" value="F:DNA binding"/>
    <property type="evidence" value="ECO:0007669"/>
    <property type="project" value="InterPro"/>
</dbReference>
<dbReference type="SMART" id="SM00532">
    <property type="entry name" value="LIGANc"/>
    <property type="match status" value="1"/>
</dbReference>
<protein>
    <recommendedName>
        <fullName evidence="3 14">DNA ligase</fullName>
        <ecNumber evidence="2 14">6.5.1.2</ecNumber>
    </recommendedName>
    <alternativeName>
        <fullName evidence="14">Polydeoxyribonucleotide synthase [NAD(+)]</fullName>
    </alternativeName>
</protein>
<evidence type="ECO:0000256" key="3">
    <source>
        <dbReference type="ARBA" id="ARBA00013308"/>
    </source>
</evidence>
<evidence type="ECO:0000256" key="14">
    <source>
        <dbReference type="HAMAP-Rule" id="MF_01588"/>
    </source>
</evidence>
<keyword evidence="9 14" id="KW-0460">Magnesium</keyword>
<evidence type="ECO:0000256" key="11">
    <source>
        <dbReference type="ARBA" id="ARBA00023204"/>
    </source>
</evidence>
<dbReference type="NCBIfam" id="NF005932">
    <property type="entry name" value="PRK07956.1"/>
    <property type="match status" value="1"/>
</dbReference>
<feature type="domain" description="BRCT" evidence="16">
    <location>
        <begin position="598"/>
        <end position="665"/>
    </location>
</feature>
<dbReference type="Gene3D" id="3.40.50.10190">
    <property type="entry name" value="BRCT domain"/>
    <property type="match status" value="1"/>
</dbReference>
<evidence type="ECO:0000256" key="10">
    <source>
        <dbReference type="ARBA" id="ARBA00023027"/>
    </source>
</evidence>
<dbReference type="FunFam" id="3.30.470.30:FF:000001">
    <property type="entry name" value="DNA ligase"/>
    <property type="match status" value="1"/>
</dbReference>
<dbReference type="SUPFAM" id="SSF56091">
    <property type="entry name" value="DNA ligase/mRNA capping enzyme, catalytic domain"/>
    <property type="match status" value="1"/>
</dbReference>
<dbReference type="PROSITE" id="PS01055">
    <property type="entry name" value="DNA_LIGASE_N1"/>
    <property type="match status" value="1"/>
</dbReference>
<evidence type="ECO:0000256" key="15">
    <source>
        <dbReference type="RuleBase" id="RU000618"/>
    </source>
</evidence>
<evidence type="ECO:0000256" key="2">
    <source>
        <dbReference type="ARBA" id="ARBA00012722"/>
    </source>
</evidence>
<evidence type="ECO:0000256" key="6">
    <source>
        <dbReference type="ARBA" id="ARBA00022723"/>
    </source>
</evidence>
<keyword evidence="6 14" id="KW-0479">Metal-binding</keyword>
<dbReference type="PROSITE" id="PS01056">
    <property type="entry name" value="DNA_LIGASE_N2"/>
    <property type="match status" value="1"/>
</dbReference>
<feature type="binding site" evidence="14">
    <location>
        <position position="113"/>
    </location>
    <ligand>
        <name>NAD(+)</name>
        <dbReference type="ChEBI" id="CHEBI:57540"/>
    </ligand>
</feature>
<keyword evidence="11 14" id="KW-0234">DNA repair</keyword>
<dbReference type="CDD" id="cd00114">
    <property type="entry name" value="LIGANc"/>
    <property type="match status" value="1"/>
</dbReference>
<dbReference type="InterPro" id="IPR013840">
    <property type="entry name" value="DNAligase_N"/>
</dbReference>
<dbReference type="InterPro" id="IPR010994">
    <property type="entry name" value="RuvA_2-like"/>
</dbReference>
<dbReference type="NCBIfam" id="TIGR00575">
    <property type="entry name" value="dnlj"/>
    <property type="match status" value="1"/>
</dbReference>
<keyword evidence="10 14" id="KW-0520">NAD</keyword>
<feature type="binding site" evidence="14">
    <location>
        <position position="136"/>
    </location>
    <ligand>
        <name>NAD(+)</name>
        <dbReference type="ChEBI" id="CHEBI:57540"/>
    </ligand>
</feature>
<dbReference type="HAMAP" id="MF_01588">
    <property type="entry name" value="DNA_ligase_A"/>
    <property type="match status" value="1"/>
</dbReference>
<dbReference type="GO" id="GO:0003911">
    <property type="term" value="F:DNA ligase (NAD+) activity"/>
    <property type="evidence" value="ECO:0007669"/>
    <property type="project" value="UniProtKB-UniRule"/>
</dbReference>
<dbReference type="InterPro" id="IPR033136">
    <property type="entry name" value="DNA_ligase_CS"/>
</dbReference>
<dbReference type="PANTHER" id="PTHR23389">
    <property type="entry name" value="CHROMOSOME TRANSMISSION FIDELITY FACTOR 18"/>
    <property type="match status" value="1"/>
</dbReference>
<evidence type="ECO:0000256" key="9">
    <source>
        <dbReference type="ARBA" id="ARBA00022842"/>
    </source>
</evidence>
<dbReference type="Gene3D" id="6.20.10.30">
    <property type="match status" value="1"/>
</dbReference>
<comment type="cofactor">
    <cofactor evidence="14">
        <name>Mg(2+)</name>
        <dbReference type="ChEBI" id="CHEBI:18420"/>
    </cofactor>
    <cofactor evidence="14">
        <name>Mn(2+)</name>
        <dbReference type="ChEBI" id="CHEBI:29035"/>
    </cofactor>
</comment>
<accession>A0A841G560</accession>
<evidence type="ECO:0000256" key="13">
    <source>
        <dbReference type="ARBA" id="ARBA00060881"/>
    </source>
</evidence>
<comment type="caution">
    <text evidence="17">The sequence shown here is derived from an EMBL/GenBank/DDBJ whole genome shotgun (WGS) entry which is preliminary data.</text>
</comment>
<dbReference type="SMART" id="SM00278">
    <property type="entry name" value="HhH1"/>
    <property type="match status" value="4"/>
</dbReference>
<dbReference type="GO" id="GO:0005829">
    <property type="term" value="C:cytosol"/>
    <property type="evidence" value="ECO:0007669"/>
    <property type="project" value="TreeGrafter"/>
</dbReference>
<dbReference type="PANTHER" id="PTHR23389:SF9">
    <property type="entry name" value="DNA LIGASE"/>
    <property type="match status" value="1"/>
</dbReference>
<dbReference type="Gene3D" id="1.10.287.610">
    <property type="entry name" value="Helix hairpin bin"/>
    <property type="match status" value="1"/>
</dbReference>
<dbReference type="Gene3D" id="2.40.50.140">
    <property type="entry name" value="Nucleic acid-binding proteins"/>
    <property type="match status" value="1"/>
</dbReference>
<gene>
    <name evidence="14" type="primary">ligA</name>
    <name evidence="17" type="ORF">HNR75_000129</name>
</gene>
<keyword evidence="4 14" id="KW-0436">Ligase</keyword>
<dbReference type="FunFam" id="1.10.150.20:FF:000007">
    <property type="entry name" value="DNA ligase"/>
    <property type="match status" value="1"/>
</dbReference>
<feature type="binding site" evidence="14">
    <location>
        <position position="412"/>
    </location>
    <ligand>
        <name>Zn(2+)</name>
        <dbReference type="ChEBI" id="CHEBI:29105"/>
    </ligand>
</feature>
<dbReference type="RefSeq" id="WP_188025089.1">
    <property type="nucleotide sequence ID" value="NZ_JACHGR010000001.1"/>
</dbReference>
<dbReference type="CDD" id="cd17748">
    <property type="entry name" value="BRCT_DNA_ligase_like"/>
    <property type="match status" value="1"/>
</dbReference>
<dbReference type="Gene3D" id="1.10.150.20">
    <property type="entry name" value="5' to 3' exonuclease, C-terminal subdomain"/>
    <property type="match status" value="2"/>
</dbReference>
<dbReference type="InterPro" id="IPR036420">
    <property type="entry name" value="BRCT_dom_sf"/>
</dbReference>